<evidence type="ECO:0000259" key="7">
    <source>
        <dbReference type="Pfam" id="PF00881"/>
    </source>
</evidence>
<keyword evidence="6" id="KW-0472">Membrane</keyword>
<comment type="similarity">
    <text evidence="2">Belongs to the nitroreductase family.</text>
</comment>
<accession>A0A239PTS9</accession>
<dbReference type="PANTHER" id="PTHR43673:SF2">
    <property type="entry name" value="NITROREDUCTASE"/>
    <property type="match status" value="1"/>
</dbReference>
<dbReference type="GO" id="GO:0016491">
    <property type="term" value="F:oxidoreductase activity"/>
    <property type="evidence" value="ECO:0007669"/>
    <property type="project" value="UniProtKB-KW"/>
</dbReference>
<keyword evidence="6" id="KW-0812">Transmembrane</keyword>
<evidence type="ECO:0000313" key="9">
    <source>
        <dbReference type="Proteomes" id="UP000198346"/>
    </source>
</evidence>
<gene>
    <name evidence="8" type="ORF">SAMN06297382_1945</name>
</gene>
<dbReference type="AlphaFoldDB" id="A0A239PTS9"/>
<dbReference type="RefSeq" id="WP_089412392.1">
    <property type="nucleotide sequence ID" value="NZ_FZQA01000003.1"/>
</dbReference>
<keyword evidence="9" id="KW-1185">Reference proteome</keyword>
<sequence>MNVADAVKARISTRAFLDKPVAEETVREIIDVARYAPSGGNLQPWKVHVVMGRARERLVETVKKAIADNPFADESEIAVYPPKLWEPYRTRRFEVGEAMYALLGIPRDDKPARLRWLARNFEFFGAPVGLFFSLDRRFDKGQWAHLGMFMQTIALLAVACGLATCMQEAWQTRAKTVSAFLGLSPEDQLYCGMALGHPDPEAPVNSMRSSRAPLDEFVTLLTE</sequence>
<evidence type="ECO:0000256" key="2">
    <source>
        <dbReference type="ARBA" id="ARBA00007118"/>
    </source>
</evidence>
<evidence type="ECO:0000256" key="5">
    <source>
        <dbReference type="ARBA" id="ARBA00023002"/>
    </source>
</evidence>
<dbReference type="Proteomes" id="UP000198346">
    <property type="component" value="Unassembled WGS sequence"/>
</dbReference>
<reference evidence="8 9" key="1">
    <citation type="submission" date="2017-07" db="EMBL/GenBank/DDBJ databases">
        <authorList>
            <person name="Sun Z.S."/>
            <person name="Albrecht U."/>
            <person name="Echele G."/>
            <person name="Lee C.C."/>
        </authorList>
    </citation>
    <scope>NUCLEOTIDE SEQUENCE [LARGE SCALE GENOMIC DNA]</scope>
    <source>
        <strain evidence="8 9">CGMCC 1.12710</strain>
    </source>
</reference>
<comment type="cofactor">
    <cofactor evidence="1">
        <name>FMN</name>
        <dbReference type="ChEBI" id="CHEBI:58210"/>
    </cofactor>
</comment>
<dbReference type="EMBL" id="FZQA01000003">
    <property type="protein sequence ID" value="SNT73694.1"/>
    <property type="molecule type" value="Genomic_DNA"/>
</dbReference>
<evidence type="ECO:0000256" key="1">
    <source>
        <dbReference type="ARBA" id="ARBA00001917"/>
    </source>
</evidence>
<dbReference type="CDD" id="cd02136">
    <property type="entry name" value="PnbA_NfnB-like"/>
    <property type="match status" value="1"/>
</dbReference>
<dbReference type="Gene3D" id="3.40.109.10">
    <property type="entry name" value="NADH Oxidase"/>
    <property type="match status" value="1"/>
</dbReference>
<name>A0A239PTS9_9PROT</name>
<dbReference type="InterPro" id="IPR029479">
    <property type="entry name" value="Nitroreductase"/>
</dbReference>
<dbReference type="Pfam" id="PF00881">
    <property type="entry name" value="Nitroreductase"/>
    <property type="match status" value="1"/>
</dbReference>
<organism evidence="8 9">
    <name type="scientific">Amphiplicatus metriothermophilus</name>
    <dbReference type="NCBI Taxonomy" id="1519374"/>
    <lineage>
        <taxon>Bacteria</taxon>
        <taxon>Pseudomonadati</taxon>
        <taxon>Pseudomonadota</taxon>
        <taxon>Alphaproteobacteria</taxon>
        <taxon>Parvularculales</taxon>
        <taxon>Parvularculaceae</taxon>
        <taxon>Amphiplicatus</taxon>
    </lineage>
</organism>
<keyword evidence="6" id="KW-1133">Transmembrane helix</keyword>
<evidence type="ECO:0000256" key="4">
    <source>
        <dbReference type="ARBA" id="ARBA00022643"/>
    </source>
</evidence>
<evidence type="ECO:0000313" key="8">
    <source>
        <dbReference type="EMBL" id="SNT73694.1"/>
    </source>
</evidence>
<proteinExistence type="inferred from homology"/>
<keyword evidence="4" id="KW-0288">FMN</keyword>
<keyword evidence="5" id="KW-0560">Oxidoreductase</keyword>
<dbReference type="InterPro" id="IPR000415">
    <property type="entry name" value="Nitroreductase-like"/>
</dbReference>
<feature type="transmembrane region" description="Helical" evidence="6">
    <location>
        <begin position="116"/>
        <end position="134"/>
    </location>
</feature>
<keyword evidence="3" id="KW-0285">Flavoprotein</keyword>
<feature type="transmembrane region" description="Helical" evidence="6">
    <location>
        <begin position="146"/>
        <end position="165"/>
    </location>
</feature>
<dbReference type="OrthoDB" id="9802510at2"/>
<protein>
    <submittedName>
        <fullName evidence="8">Nitroreductase</fullName>
    </submittedName>
</protein>
<dbReference type="PANTHER" id="PTHR43673">
    <property type="entry name" value="NAD(P)H NITROREDUCTASE YDGI-RELATED"/>
    <property type="match status" value="1"/>
</dbReference>
<feature type="domain" description="Nitroreductase" evidence="7">
    <location>
        <begin position="7"/>
        <end position="197"/>
    </location>
</feature>
<evidence type="ECO:0000256" key="6">
    <source>
        <dbReference type="SAM" id="Phobius"/>
    </source>
</evidence>
<dbReference type="SUPFAM" id="SSF55469">
    <property type="entry name" value="FMN-dependent nitroreductase-like"/>
    <property type="match status" value="1"/>
</dbReference>
<evidence type="ECO:0000256" key="3">
    <source>
        <dbReference type="ARBA" id="ARBA00022630"/>
    </source>
</evidence>